<evidence type="ECO:0000256" key="3">
    <source>
        <dbReference type="SAM" id="MobiDB-lite"/>
    </source>
</evidence>
<keyword evidence="6" id="KW-1185">Reference proteome</keyword>
<dbReference type="PROSITE" id="PS00463">
    <property type="entry name" value="ZN2_CY6_FUNGAL_1"/>
    <property type="match status" value="1"/>
</dbReference>
<dbReference type="Pfam" id="PF00172">
    <property type="entry name" value="Zn_clus"/>
    <property type="match status" value="1"/>
</dbReference>
<dbReference type="InterPro" id="IPR036864">
    <property type="entry name" value="Zn2-C6_fun-type_DNA-bd_sf"/>
</dbReference>
<comment type="subcellular location">
    <subcellularLocation>
        <location evidence="1">Nucleus</location>
    </subcellularLocation>
</comment>
<dbReference type="PANTHER" id="PTHR37534:SF20">
    <property type="entry name" value="PRO1A C6 ZINK-FINGER PROTEIN"/>
    <property type="match status" value="1"/>
</dbReference>
<dbReference type="PROSITE" id="PS50048">
    <property type="entry name" value="ZN2_CY6_FUNGAL_2"/>
    <property type="match status" value="1"/>
</dbReference>
<dbReference type="PANTHER" id="PTHR37534">
    <property type="entry name" value="TRANSCRIPTIONAL ACTIVATOR PROTEIN UGA3"/>
    <property type="match status" value="1"/>
</dbReference>
<dbReference type="InterPro" id="IPR001138">
    <property type="entry name" value="Zn2Cys6_DnaBD"/>
</dbReference>
<evidence type="ECO:0000259" key="4">
    <source>
        <dbReference type="PROSITE" id="PS50048"/>
    </source>
</evidence>
<keyword evidence="2" id="KW-0539">Nucleus</keyword>
<dbReference type="InterPro" id="IPR021858">
    <property type="entry name" value="Fun_TF"/>
</dbReference>
<evidence type="ECO:0000313" key="6">
    <source>
        <dbReference type="Proteomes" id="UP001164286"/>
    </source>
</evidence>
<evidence type="ECO:0000256" key="2">
    <source>
        <dbReference type="ARBA" id="ARBA00023242"/>
    </source>
</evidence>
<dbReference type="AlphaFoldDB" id="A0AA38H5G9"/>
<proteinExistence type="predicted"/>
<sequence length="611" mass="68624">MAEQPPAPWGALVPEAPEPAASTVEKKTRSKQGCLVCRRRRVKCDNGRPGCDRCAKFDAECVYPEKKRFDAEAVSAALASRHKKTSGPSSPQILPEQLQSLGATPISSDRLESPRVPLSLAHLDADPRSLRHDGLDLDPTLIGFSSRLAPLNTEELMVPPLFTIDELMTFFRQTQMGSYYREPIEPPDFLRPVFPDPDDLRCFHHCVTYSFSICVTREEFNPWVQHIAPLFLFPSGDSPICAEAVKYAMLSTGAAHLSYLDHRDPVSPGDGSQWRVLSERYRAHTVRLLRQALRSEAEFLSDTFLGATSMLLIADVLSARIEWREIYRMVRDSVIRRGGLAVMLFGRNKSAPETPSSLRKYLVEGIAFLELMSAHIRRDVPLLMLGDLSWFDRLGELAIEDNMAETIEASFGVHRTIFHLALSTAIYIGRAARDRTNEYYLLSPSSSSAPKPLPPQTAESGQKVLLDLQAWRASILPGLAGHIDARTYTGSMAYWHACMILLLRDLEGRGREDERVQESAREAIRLGREAGDKAEFMMWPMMVASSVLLDPTLRSSARELFKTFQYQCCFEAEGTLRVIEEVWKRVDEGRDEEACGWSEVMLEMGMPLLLG</sequence>
<dbReference type="GO" id="GO:0005634">
    <property type="term" value="C:nucleus"/>
    <property type="evidence" value="ECO:0007669"/>
    <property type="project" value="UniProtKB-SubCell"/>
</dbReference>
<dbReference type="GO" id="GO:0000981">
    <property type="term" value="F:DNA-binding transcription factor activity, RNA polymerase II-specific"/>
    <property type="evidence" value="ECO:0007669"/>
    <property type="project" value="InterPro"/>
</dbReference>
<evidence type="ECO:0000256" key="1">
    <source>
        <dbReference type="ARBA" id="ARBA00004123"/>
    </source>
</evidence>
<protein>
    <submittedName>
        <fullName evidence="5">Fungal-specific transcription factor domain-containing protein</fullName>
    </submittedName>
</protein>
<feature type="region of interest" description="Disordered" evidence="3">
    <location>
        <begin position="1"/>
        <end position="31"/>
    </location>
</feature>
<accession>A0AA38H5G9</accession>
<evidence type="ECO:0000313" key="5">
    <source>
        <dbReference type="EMBL" id="KAI9632899.1"/>
    </source>
</evidence>
<dbReference type="EMBL" id="JAKWFO010000014">
    <property type="protein sequence ID" value="KAI9632899.1"/>
    <property type="molecule type" value="Genomic_DNA"/>
</dbReference>
<dbReference type="SUPFAM" id="SSF57701">
    <property type="entry name" value="Zn2/Cys6 DNA-binding domain"/>
    <property type="match status" value="1"/>
</dbReference>
<comment type="caution">
    <text evidence="5">The sequence shown here is derived from an EMBL/GenBank/DDBJ whole genome shotgun (WGS) entry which is preliminary data.</text>
</comment>
<dbReference type="RefSeq" id="XP_052942676.1">
    <property type="nucleotide sequence ID" value="XM_053086236.1"/>
</dbReference>
<name>A0AA38H5G9_9TREE</name>
<dbReference type="Pfam" id="PF11951">
    <property type="entry name" value="Fungal_trans_2"/>
    <property type="match status" value="1"/>
</dbReference>
<dbReference type="GO" id="GO:0008270">
    <property type="term" value="F:zinc ion binding"/>
    <property type="evidence" value="ECO:0007669"/>
    <property type="project" value="InterPro"/>
</dbReference>
<dbReference type="SMART" id="SM00066">
    <property type="entry name" value="GAL4"/>
    <property type="match status" value="1"/>
</dbReference>
<dbReference type="GeneID" id="77725437"/>
<dbReference type="Proteomes" id="UP001164286">
    <property type="component" value="Unassembled WGS sequence"/>
</dbReference>
<feature type="domain" description="Zn(2)-C6 fungal-type" evidence="4">
    <location>
        <begin position="33"/>
        <end position="63"/>
    </location>
</feature>
<dbReference type="Gene3D" id="4.10.240.10">
    <property type="entry name" value="Zn(2)-C6 fungal-type DNA-binding domain"/>
    <property type="match status" value="1"/>
</dbReference>
<organism evidence="5 6">
    <name type="scientific">Dioszegia hungarica</name>
    <dbReference type="NCBI Taxonomy" id="4972"/>
    <lineage>
        <taxon>Eukaryota</taxon>
        <taxon>Fungi</taxon>
        <taxon>Dikarya</taxon>
        <taxon>Basidiomycota</taxon>
        <taxon>Agaricomycotina</taxon>
        <taxon>Tremellomycetes</taxon>
        <taxon>Tremellales</taxon>
        <taxon>Bulleribasidiaceae</taxon>
        <taxon>Dioszegia</taxon>
    </lineage>
</organism>
<gene>
    <name evidence="5" type="ORF">MKK02DRAFT_20275</name>
</gene>
<dbReference type="CDD" id="cd00067">
    <property type="entry name" value="GAL4"/>
    <property type="match status" value="1"/>
</dbReference>
<reference evidence="5" key="1">
    <citation type="journal article" date="2022" name="G3 (Bethesda)">
        <title>High quality genome of the basidiomycete yeast Dioszegia hungarica PDD-24b-2 isolated from cloud water.</title>
        <authorList>
            <person name="Jarrige D."/>
            <person name="Haridas S."/>
            <person name="Bleykasten-Grosshans C."/>
            <person name="Joly M."/>
            <person name="Nadalig T."/>
            <person name="Sancelme M."/>
            <person name="Vuilleumier S."/>
            <person name="Grigoriev I.V."/>
            <person name="Amato P."/>
            <person name="Bringel F."/>
        </authorList>
    </citation>
    <scope>NUCLEOTIDE SEQUENCE</scope>
    <source>
        <strain evidence="5">PDD-24b-2</strain>
    </source>
</reference>